<reference evidence="1 2" key="1">
    <citation type="submission" date="2021-02" db="EMBL/GenBank/DDBJ databases">
        <title>Draft Genome Sequences of 5 Vibrio neptunius Strains Isolated From of Bivalve Hatcheries.</title>
        <authorList>
            <person name="Galvis F."/>
            <person name="Barja J.L."/>
            <person name="Lemos M.L."/>
            <person name="Balado M."/>
        </authorList>
    </citation>
    <scope>NUCLEOTIDE SEQUENCE [LARGE SCALE GENOMIC DNA]</scope>
    <source>
        <strain evidence="1 2">PP-145.98</strain>
    </source>
</reference>
<dbReference type="Proteomes" id="UP000779070">
    <property type="component" value="Unassembled WGS sequence"/>
</dbReference>
<evidence type="ECO:0000313" key="1">
    <source>
        <dbReference type="EMBL" id="MBN3579983.1"/>
    </source>
</evidence>
<comment type="caution">
    <text evidence="1">The sequence shown here is derived from an EMBL/GenBank/DDBJ whole genome shotgun (WGS) entry which is preliminary data.</text>
</comment>
<protein>
    <submittedName>
        <fullName evidence="1">Uncharacterized protein</fullName>
    </submittedName>
</protein>
<name>A0ABS3A9J0_9VIBR</name>
<evidence type="ECO:0000313" key="2">
    <source>
        <dbReference type="Proteomes" id="UP000779070"/>
    </source>
</evidence>
<accession>A0ABS3A9J0</accession>
<organism evidence="1 2">
    <name type="scientific">Vibrio neptunius</name>
    <dbReference type="NCBI Taxonomy" id="170651"/>
    <lineage>
        <taxon>Bacteria</taxon>
        <taxon>Pseudomonadati</taxon>
        <taxon>Pseudomonadota</taxon>
        <taxon>Gammaproteobacteria</taxon>
        <taxon>Vibrionales</taxon>
        <taxon>Vibrionaceae</taxon>
        <taxon>Vibrio</taxon>
    </lineage>
</organism>
<keyword evidence="2" id="KW-1185">Reference proteome</keyword>
<dbReference type="RefSeq" id="WP_206371777.1">
    <property type="nucleotide sequence ID" value="NZ_CAWPTM010000108.1"/>
</dbReference>
<proteinExistence type="predicted"/>
<dbReference type="EMBL" id="JAFHLB010000034">
    <property type="protein sequence ID" value="MBN3579983.1"/>
    <property type="molecule type" value="Genomic_DNA"/>
</dbReference>
<gene>
    <name evidence="1" type="ORF">JYA62_20205</name>
</gene>
<sequence length="148" mass="16919">MFEHVIGGLNPEKKQVTFVYSRAGERDRTVVVNVDVEPIEMRFKLCENNGVYVGLSQVELAKISRTKVNCDSWLAITPLVNGKYALSYELNLLLGFRPMYVEGQQVYVPLKKKLAQYKAVYTPNSIAHPLKRYANDTIIESTTVEFNW</sequence>